<dbReference type="SUPFAM" id="SSF52540">
    <property type="entry name" value="P-loop containing nucleoside triphosphate hydrolases"/>
    <property type="match status" value="1"/>
</dbReference>
<dbReference type="GO" id="GO:0005524">
    <property type="term" value="F:ATP binding"/>
    <property type="evidence" value="ECO:0007669"/>
    <property type="project" value="InterPro"/>
</dbReference>
<reference evidence="3" key="1">
    <citation type="journal article" date="2020" name="Nature">
        <title>Giant virus diversity and host interactions through global metagenomics.</title>
        <authorList>
            <person name="Schulz F."/>
            <person name="Roux S."/>
            <person name="Paez-Espino D."/>
            <person name="Jungbluth S."/>
            <person name="Walsh D.A."/>
            <person name="Denef V.J."/>
            <person name="McMahon K.D."/>
            <person name="Konstantinidis K.T."/>
            <person name="Eloe-Fadrosh E.A."/>
            <person name="Kyrpides N.C."/>
            <person name="Woyke T."/>
        </authorList>
    </citation>
    <scope>NUCLEOTIDE SEQUENCE</scope>
    <source>
        <strain evidence="3">GVMAG-M-3300021079-18</strain>
    </source>
</reference>
<evidence type="ECO:0000259" key="2">
    <source>
        <dbReference type="PROSITE" id="PS51192"/>
    </source>
</evidence>
<feature type="domain" description="Helicase ATP-binding" evidence="2">
    <location>
        <begin position="53"/>
        <end position="256"/>
    </location>
</feature>
<dbReference type="Pfam" id="PF04851">
    <property type="entry name" value="ResIII"/>
    <property type="match status" value="1"/>
</dbReference>
<name>A0A6C0CIK4_9ZZZZ</name>
<organism evidence="3">
    <name type="scientific">viral metagenome</name>
    <dbReference type="NCBI Taxonomy" id="1070528"/>
    <lineage>
        <taxon>unclassified sequences</taxon>
        <taxon>metagenomes</taxon>
        <taxon>organismal metagenomes</taxon>
    </lineage>
</organism>
<dbReference type="InterPro" id="IPR006935">
    <property type="entry name" value="Helicase/UvrB_N"/>
</dbReference>
<dbReference type="GO" id="GO:0003677">
    <property type="term" value="F:DNA binding"/>
    <property type="evidence" value="ECO:0007669"/>
    <property type="project" value="InterPro"/>
</dbReference>
<dbReference type="GO" id="GO:0016787">
    <property type="term" value="F:hydrolase activity"/>
    <property type="evidence" value="ECO:0007669"/>
    <property type="project" value="InterPro"/>
</dbReference>
<dbReference type="InterPro" id="IPR027417">
    <property type="entry name" value="P-loop_NTPase"/>
</dbReference>
<accession>A0A6C0CIK4</accession>
<proteinExistence type="predicted"/>
<feature type="region of interest" description="Disordered" evidence="1">
    <location>
        <begin position="971"/>
        <end position="994"/>
    </location>
</feature>
<evidence type="ECO:0000313" key="3">
    <source>
        <dbReference type="EMBL" id="QHT03499.1"/>
    </source>
</evidence>
<dbReference type="EMBL" id="MN739412">
    <property type="protein sequence ID" value="QHT03499.1"/>
    <property type="molecule type" value="Genomic_DNA"/>
</dbReference>
<feature type="compositionally biased region" description="Basic and acidic residues" evidence="1">
    <location>
        <begin position="971"/>
        <end position="987"/>
    </location>
</feature>
<dbReference type="PROSITE" id="PS51192">
    <property type="entry name" value="HELICASE_ATP_BIND_1"/>
    <property type="match status" value="1"/>
</dbReference>
<sequence>MEDPLAVLAAVYPDEDDEDYISVMAGKKEFVGPEYVPKFGDPRSYQRNMFRLLGSQSGPQSMMIVWPTGKGKARLPTDLIRMIADFPLRYGNETNKGKCIIAVKASVIGQWQNELSKYAEFTTEKLRDETTLYQIRGRRHALATAIKRVVELKKLDQFARELSGMSADQIRRQFSVDIVCIDEAHVLRNEGVDFEELSEDAQISPKDKNYVSKITYQQTRRLAKYANIGLRLSMTATPMYNSALELVSVLSFTQPENKQLSVAELEVAIEGGKEALKAYLEPKLRGHLSYLSDVSDLAPVYDQGQPFWRNVNGTDEKSTLKIVEVRMLPEQDEVYQEILDRKEPLREGVKKRTGEKFHSRTRQCLNFIYINPEEPEKNTYDGFEYFRDPLKPSADKNGYVIVDPPIQAYVKEGYKEGMGKVLNKNGKKVGEPRRENLEPHRFTFRFEDELFAGCPPRNPDLKQFGKGSELDRKRLAVIRRMSAKYARVIEIVHTDMMFPHEGEMAFYFHSWVLNGGCIPLAMCFDAMGYERFLGEHNDAELLDDRPRYALMTGEPGSTTSRNRNIKDVANHPANAFGNKIMIIIASDVLSMGTSLTNGRKFIMGGPNYSLTTQPEGRINRADSHRAFKDAKQRFVRRYLMAALRSNGEQTVDHDIWWQVQQKDMSIQPVREVLAEISVDAGLNSKEVRKMMRTEIKDVSTYHLHWAGREFAFIEDRIRKAFSIKTNWSLSELSVLLEAEHDVRTVVWCLTNMLERRDIINDRFGFPHVLREHGGSYYLGSFMEDGRLEEEYSKITHIPFPKEFNAVTAEVFEKVASSEEDISLKQFVANWEGSSAETGANHLFYLERALAGLVREQEIANFILTDLAVVWFKTPEYIFHYLEEMRPKGNGGGYQYNREKLDAKKGKIAIRILEKDSSEFRNANPAETDKCVRIVNDRWFKRAKSIRERSGLDYQMIYNVSSDRKFRFKILTEEEKNGGRPGDGRSNRGLEASSQKPPGLAAFLWEAKIANPDGPDQNRLPKKVDALRKDLGELGFKDVPKDWDVERLQFYYSWFSGGTQGRAARMVKALKTHFLQNDWLFVK</sequence>
<evidence type="ECO:0000256" key="1">
    <source>
        <dbReference type="SAM" id="MobiDB-lite"/>
    </source>
</evidence>
<dbReference type="SMART" id="SM00487">
    <property type="entry name" value="DEXDc"/>
    <property type="match status" value="1"/>
</dbReference>
<dbReference type="InterPro" id="IPR014001">
    <property type="entry name" value="Helicase_ATP-bd"/>
</dbReference>
<dbReference type="AlphaFoldDB" id="A0A6C0CIK4"/>
<protein>
    <recommendedName>
        <fullName evidence="2">Helicase ATP-binding domain-containing protein</fullName>
    </recommendedName>
</protein>
<dbReference type="Gene3D" id="3.40.50.300">
    <property type="entry name" value="P-loop containing nucleotide triphosphate hydrolases"/>
    <property type="match status" value="1"/>
</dbReference>